<keyword evidence="1" id="KW-0677">Repeat</keyword>
<dbReference type="PANTHER" id="PTHR10039">
    <property type="entry name" value="AMELOGENIN"/>
    <property type="match status" value="1"/>
</dbReference>
<keyword evidence="2" id="KW-0732">Signal</keyword>
<evidence type="ECO:0000313" key="6">
    <source>
        <dbReference type="Proteomes" id="UP001600888"/>
    </source>
</evidence>
<dbReference type="InterPro" id="IPR056884">
    <property type="entry name" value="NPHP3-like_N"/>
</dbReference>
<evidence type="ECO:0000256" key="2">
    <source>
        <dbReference type="SAM" id="SignalP"/>
    </source>
</evidence>
<dbReference type="Proteomes" id="UP001600888">
    <property type="component" value="Unassembled WGS sequence"/>
</dbReference>
<evidence type="ECO:0008006" key="7">
    <source>
        <dbReference type="Google" id="ProtNLM"/>
    </source>
</evidence>
<accession>A0ABR4E8D0</accession>
<dbReference type="InterPro" id="IPR027417">
    <property type="entry name" value="P-loop_NTPase"/>
</dbReference>
<comment type="caution">
    <text evidence="5">The sequence shown here is derived from an EMBL/GenBank/DDBJ whole genome shotgun (WGS) entry which is preliminary data.</text>
</comment>
<dbReference type="Pfam" id="PF24883">
    <property type="entry name" value="NPHP3_N"/>
    <property type="match status" value="1"/>
</dbReference>
<gene>
    <name evidence="5" type="ORF">FJTKL_14257</name>
</gene>
<dbReference type="Pfam" id="PF17107">
    <property type="entry name" value="SesA"/>
    <property type="match status" value="1"/>
</dbReference>
<evidence type="ECO:0000259" key="4">
    <source>
        <dbReference type="Pfam" id="PF24883"/>
    </source>
</evidence>
<feature type="chain" id="PRO_5045085685" description="NACHT domain-containing protein" evidence="2">
    <location>
        <begin position="28"/>
        <end position="344"/>
    </location>
</feature>
<dbReference type="SUPFAM" id="SSF52540">
    <property type="entry name" value="P-loop containing nucleoside triphosphate hydrolases"/>
    <property type="match status" value="1"/>
</dbReference>
<sequence length="344" mass="39060">MDPLSAISLASAVILFIDFGCQITSEAHEIYRSSHGLTEDFEEIQDACERSKELTEAIKSTVNATDHEGLQTLADSCLETAGEITTVLNRLKASSSGGDHARKFKSIRKAFVQYRGKDKVEELNKKLQSHRRDLSDHIIFLTSDRESAILNEIRVLKRNCESWRINQQERLDGIFSLCNTIKQTARAPSWDLERLAQISTMLTQLFQSGDKIRREQEVIRSPNYQARKLRHDDIKDAHIRTFQWVFGSPHDQLLSWLESGTGIFWVSGKPGSGKSTLMKFIVDNSRTREALAIWAGTRTCVTASQFFWISGTAMQMSQEGLFRSLLYEILRARPQMVEALCPSL</sequence>
<organism evidence="5 6">
    <name type="scientific">Diaporthe vaccinii</name>
    <dbReference type="NCBI Taxonomy" id="105482"/>
    <lineage>
        <taxon>Eukaryota</taxon>
        <taxon>Fungi</taxon>
        <taxon>Dikarya</taxon>
        <taxon>Ascomycota</taxon>
        <taxon>Pezizomycotina</taxon>
        <taxon>Sordariomycetes</taxon>
        <taxon>Sordariomycetidae</taxon>
        <taxon>Diaporthales</taxon>
        <taxon>Diaporthaceae</taxon>
        <taxon>Diaporthe</taxon>
        <taxon>Diaporthe eres species complex</taxon>
    </lineage>
</organism>
<name>A0ABR4E8D0_9PEZI</name>
<evidence type="ECO:0000256" key="1">
    <source>
        <dbReference type="ARBA" id="ARBA00022737"/>
    </source>
</evidence>
<evidence type="ECO:0000313" key="5">
    <source>
        <dbReference type="EMBL" id="KAL2278699.1"/>
    </source>
</evidence>
<feature type="domain" description="NACHT-NTPase and P-loop NTPases N-terminal" evidence="3">
    <location>
        <begin position="11"/>
        <end position="134"/>
    </location>
</feature>
<evidence type="ECO:0000259" key="3">
    <source>
        <dbReference type="Pfam" id="PF17107"/>
    </source>
</evidence>
<protein>
    <recommendedName>
        <fullName evidence="7">NACHT domain-containing protein</fullName>
    </recommendedName>
</protein>
<dbReference type="InterPro" id="IPR031352">
    <property type="entry name" value="SesA"/>
</dbReference>
<proteinExistence type="predicted"/>
<feature type="domain" description="Nephrocystin 3-like N-terminal" evidence="4">
    <location>
        <begin position="241"/>
        <end position="341"/>
    </location>
</feature>
<reference evidence="5 6" key="1">
    <citation type="submission" date="2024-03" db="EMBL/GenBank/DDBJ databases">
        <title>A high-quality draft genome sequence of Diaporthe vaccinii, a causative agent of upright dieback and viscid rot disease in cranberry plants.</title>
        <authorList>
            <person name="Sarrasin M."/>
            <person name="Lang B.F."/>
            <person name="Burger G."/>
        </authorList>
    </citation>
    <scope>NUCLEOTIDE SEQUENCE [LARGE SCALE GENOMIC DNA]</scope>
    <source>
        <strain evidence="5 6">IS7</strain>
    </source>
</reference>
<dbReference type="EMBL" id="JBAWTH010000084">
    <property type="protein sequence ID" value="KAL2278699.1"/>
    <property type="molecule type" value="Genomic_DNA"/>
</dbReference>
<dbReference type="PANTHER" id="PTHR10039:SF5">
    <property type="entry name" value="NACHT DOMAIN-CONTAINING PROTEIN"/>
    <property type="match status" value="1"/>
</dbReference>
<keyword evidence="6" id="KW-1185">Reference proteome</keyword>
<feature type="signal peptide" evidence="2">
    <location>
        <begin position="1"/>
        <end position="27"/>
    </location>
</feature>